<sequence>MSEKPTGPIAACEVDGKTTVFYVDSHDFLVAKSNTVNKDAEFLQTKTKRRGNYSDVTIQVPDKNGELQDVKSETKDIAAVSFNIGTFQNPIIRASSRIYYIHTDGYLAELAKDGNVNWSEGTLDLKRFPAVPNTPISCCLSNASDTIKVIYYRPEQNTRAPYVAWFNGTTGEWLTSWIVNDQ</sequence>
<evidence type="ECO:0000313" key="3">
    <source>
        <dbReference type="Proteomes" id="UP000799444"/>
    </source>
</evidence>
<dbReference type="AlphaFoldDB" id="A0A9P4QPV3"/>
<protein>
    <recommendedName>
        <fullName evidence="4">Fucose-specific lectin</fullName>
    </recommendedName>
</protein>
<dbReference type="Pfam" id="PF07938">
    <property type="entry name" value="Fungal_lectin"/>
    <property type="match status" value="1"/>
</dbReference>
<evidence type="ECO:0000256" key="1">
    <source>
        <dbReference type="ARBA" id="ARBA00009042"/>
    </source>
</evidence>
<dbReference type="InterPro" id="IPR012475">
    <property type="entry name" value="Fungal_lectin"/>
</dbReference>
<dbReference type="OrthoDB" id="3912861at2759"/>
<dbReference type="Proteomes" id="UP000799444">
    <property type="component" value="Unassembled WGS sequence"/>
</dbReference>
<gene>
    <name evidence="2" type="ORF">EJ04DRAFT_568591</name>
</gene>
<evidence type="ECO:0000313" key="2">
    <source>
        <dbReference type="EMBL" id="KAF2729520.1"/>
    </source>
</evidence>
<accession>A0A9P4QPV3</accession>
<dbReference type="EMBL" id="ML996243">
    <property type="protein sequence ID" value="KAF2729520.1"/>
    <property type="molecule type" value="Genomic_DNA"/>
</dbReference>
<name>A0A9P4QPV3_9PLEO</name>
<comment type="caution">
    <text evidence="2">The sequence shown here is derived from an EMBL/GenBank/DDBJ whole genome shotgun (WGS) entry which is preliminary data.</text>
</comment>
<dbReference type="Gene3D" id="2.120.10.70">
    <property type="entry name" value="Fucose-specific lectin"/>
    <property type="match status" value="1"/>
</dbReference>
<organism evidence="2 3">
    <name type="scientific">Polyplosphaeria fusca</name>
    <dbReference type="NCBI Taxonomy" id="682080"/>
    <lineage>
        <taxon>Eukaryota</taxon>
        <taxon>Fungi</taxon>
        <taxon>Dikarya</taxon>
        <taxon>Ascomycota</taxon>
        <taxon>Pezizomycotina</taxon>
        <taxon>Dothideomycetes</taxon>
        <taxon>Pleosporomycetidae</taxon>
        <taxon>Pleosporales</taxon>
        <taxon>Tetraplosphaeriaceae</taxon>
        <taxon>Polyplosphaeria</taxon>
    </lineage>
</organism>
<evidence type="ECO:0008006" key="4">
    <source>
        <dbReference type="Google" id="ProtNLM"/>
    </source>
</evidence>
<reference evidence="2" key="1">
    <citation type="journal article" date="2020" name="Stud. Mycol.">
        <title>101 Dothideomycetes genomes: a test case for predicting lifestyles and emergence of pathogens.</title>
        <authorList>
            <person name="Haridas S."/>
            <person name="Albert R."/>
            <person name="Binder M."/>
            <person name="Bloem J."/>
            <person name="Labutti K."/>
            <person name="Salamov A."/>
            <person name="Andreopoulos B."/>
            <person name="Baker S."/>
            <person name="Barry K."/>
            <person name="Bills G."/>
            <person name="Bluhm B."/>
            <person name="Cannon C."/>
            <person name="Castanera R."/>
            <person name="Culley D."/>
            <person name="Daum C."/>
            <person name="Ezra D."/>
            <person name="Gonzalez J."/>
            <person name="Henrissat B."/>
            <person name="Kuo A."/>
            <person name="Liang C."/>
            <person name="Lipzen A."/>
            <person name="Lutzoni F."/>
            <person name="Magnuson J."/>
            <person name="Mondo S."/>
            <person name="Nolan M."/>
            <person name="Ohm R."/>
            <person name="Pangilinan J."/>
            <person name="Park H.-J."/>
            <person name="Ramirez L."/>
            <person name="Alfaro M."/>
            <person name="Sun H."/>
            <person name="Tritt A."/>
            <person name="Yoshinaga Y."/>
            <person name="Zwiers L.-H."/>
            <person name="Turgeon B."/>
            <person name="Goodwin S."/>
            <person name="Spatafora J."/>
            <person name="Crous P."/>
            <person name="Grigoriev I."/>
        </authorList>
    </citation>
    <scope>NUCLEOTIDE SEQUENCE</scope>
    <source>
        <strain evidence="2">CBS 125425</strain>
    </source>
</reference>
<keyword evidence="3" id="KW-1185">Reference proteome</keyword>
<dbReference type="SUPFAM" id="SSF89372">
    <property type="entry name" value="Fucose-specific lectin"/>
    <property type="match status" value="1"/>
</dbReference>
<proteinExistence type="inferred from homology"/>
<comment type="similarity">
    <text evidence="1">Belongs to the fungal fucose-specific lectin family.</text>
</comment>